<proteinExistence type="inferred from homology"/>
<keyword evidence="7" id="KW-0233">DNA recombination</keyword>
<evidence type="ECO:0000256" key="8">
    <source>
        <dbReference type="RuleBase" id="RU003939"/>
    </source>
</evidence>
<organism evidence="9 10">
    <name type="scientific">Candidatus Nucleicultrix amoebiphila FS5</name>
    <dbReference type="NCBI Taxonomy" id="1414854"/>
    <lineage>
        <taxon>Bacteria</taxon>
        <taxon>Pseudomonadati</taxon>
        <taxon>Pseudomonadota</taxon>
        <taxon>Alphaproteobacteria</taxon>
        <taxon>Holosporales</taxon>
        <taxon>Candidatus Nucleicultricaceae</taxon>
        <taxon>Candidatus Nucleicultrix</taxon>
    </lineage>
</organism>
<evidence type="ECO:0000313" key="9">
    <source>
        <dbReference type="EMBL" id="ARN85426.1"/>
    </source>
</evidence>
<dbReference type="OrthoDB" id="9797747at2"/>
<dbReference type="GO" id="GO:0030527">
    <property type="term" value="F:structural constituent of chromatin"/>
    <property type="evidence" value="ECO:0007669"/>
    <property type="project" value="InterPro"/>
</dbReference>
<dbReference type="SUPFAM" id="SSF47729">
    <property type="entry name" value="IHF-like DNA-binding proteins"/>
    <property type="match status" value="1"/>
</dbReference>
<keyword evidence="3" id="KW-0810">Translation regulation</keyword>
<keyword evidence="6" id="KW-0804">Transcription</keyword>
<evidence type="ECO:0000256" key="5">
    <source>
        <dbReference type="ARBA" id="ARBA00023125"/>
    </source>
</evidence>
<dbReference type="GO" id="GO:0006355">
    <property type="term" value="P:regulation of DNA-templated transcription"/>
    <property type="evidence" value="ECO:0007669"/>
    <property type="project" value="InterPro"/>
</dbReference>
<dbReference type="RefSeq" id="WP_085784995.1">
    <property type="nucleotide sequence ID" value="NZ_CP008743.1"/>
</dbReference>
<dbReference type="Pfam" id="PF00216">
    <property type="entry name" value="Bac_DNA_binding"/>
    <property type="match status" value="1"/>
</dbReference>
<dbReference type="EMBL" id="CP008743">
    <property type="protein sequence ID" value="ARN85426.1"/>
    <property type="molecule type" value="Genomic_DNA"/>
</dbReference>
<dbReference type="GO" id="GO:0009893">
    <property type="term" value="P:positive regulation of metabolic process"/>
    <property type="evidence" value="ECO:0007669"/>
    <property type="project" value="UniProtKB-ARBA"/>
</dbReference>
<accession>A0A1W6N6P9</accession>
<name>A0A1W6N6P9_9PROT</name>
<dbReference type="GO" id="GO:0005829">
    <property type="term" value="C:cytosol"/>
    <property type="evidence" value="ECO:0007669"/>
    <property type="project" value="TreeGrafter"/>
</dbReference>
<dbReference type="CDD" id="cd13835">
    <property type="entry name" value="IHF_A"/>
    <property type="match status" value="1"/>
</dbReference>
<dbReference type="GO" id="GO:0003677">
    <property type="term" value="F:DNA binding"/>
    <property type="evidence" value="ECO:0007669"/>
    <property type="project" value="UniProtKB-KW"/>
</dbReference>
<dbReference type="PROSITE" id="PS00045">
    <property type="entry name" value="HISTONE_LIKE"/>
    <property type="match status" value="1"/>
</dbReference>
<dbReference type="AlphaFoldDB" id="A0A1W6N6P9"/>
<dbReference type="InterPro" id="IPR000119">
    <property type="entry name" value="Hist_DNA-bd"/>
</dbReference>
<dbReference type="PRINTS" id="PR01727">
    <property type="entry name" value="DNABINDINGHU"/>
</dbReference>
<evidence type="ECO:0000256" key="7">
    <source>
        <dbReference type="ARBA" id="ARBA00023172"/>
    </source>
</evidence>
<keyword evidence="10" id="KW-1185">Reference proteome</keyword>
<evidence type="ECO:0000256" key="1">
    <source>
        <dbReference type="ARBA" id="ARBA00010529"/>
    </source>
</evidence>
<comment type="similarity">
    <text evidence="1 8">Belongs to the bacterial histone-like protein family.</text>
</comment>
<dbReference type="GO" id="GO:0006310">
    <property type="term" value="P:DNA recombination"/>
    <property type="evidence" value="ECO:0007669"/>
    <property type="project" value="UniProtKB-KW"/>
</dbReference>
<gene>
    <name evidence="9" type="ORF">GQ61_09160</name>
</gene>
<protein>
    <recommendedName>
        <fullName evidence="2">Integration host factor subunit alpha</fullName>
    </recommendedName>
</protein>
<dbReference type="SMART" id="SM00411">
    <property type="entry name" value="BHL"/>
    <property type="match status" value="1"/>
</dbReference>
<dbReference type="Proteomes" id="UP000237351">
    <property type="component" value="Chromosome"/>
</dbReference>
<evidence type="ECO:0000256" key="6">
    <source>
        <dbReference type="ARBA" id="ARBA00023163"/>
    </source>
</evidence>
<dbReference type="GO" id="GO:0006417">
    <property type="term" value="P:regulation of translation"/>
    <property type="evidence" value="ECO:0007669"/>
    <property type="project" value="UniProtKB-KW"/>
</dbReference>
<evidence type="ECO:0000256" key="2">
    <source>
        <dbReference type="ARBA" id="ARBA00018329"/>
    </source>
</evidence>
<sequence length="99" mass="10959">MAHTTITRSDLTEAIANQTGLQKNEASIILQSILEEMTRGLVKEGVLKLSSFGSFAVRQKNSRVGRNPKTGEEVVITPRRTISFRASHILKKKVEKIPA</sequence>
<evidence type="ECO:0000256" key="4">
    <source>
        <dbReference type="ARBA" id="ARBA00023015"/>
    </source>
</evidence>
<dbReference type="InterPro" id="IPR020816">
    <property type="entry name" value="Histone-like_DNA-bd_CS"/>
</dbReference>
<dbReference type="InterPro" id="IPR010992">
    <property type="entry name" value="IHF-like_DNA-bd_dom_sf"/>
</dbReference>
<dbReference type="Gene3D" id="4.10.520.10">
    <property type="entry name" value="IHF-like DNA-binding proteins"/>
    <property type="match status" value="1"/>
</dbReference>
<reference evidence="9 10" key="1">
    <citation type="submission" date="2014-06" db="EMBL/GenBank/DDBJ databases">
        <title>The genome of the endonuclear symbiont Nucleicultrix amoebiphila.</title>
        <authorList>
            <person name="Schulz F."/>
            <person name="Horn M."/>
        </authorList>
    </citation>
    <scope>NUCLEOTIDE SEQUENCE [LARGE SCALE GENOMIC DNA]</scope>
    <source>
        <strain evidence="9 10">FS5</strain>
    </source>
</reference>
<evidence type="ECO:0000313" key="10">
    <source>
        <dbReference type="Proteomes" id="UP000237351"/>
    </source>
</evidence>
<keyword evidence="4" id="KW-0805">Transcription regulation</keyword>
<keyword evidence="5" id="KW-0238">DNA-binding</keyword>
<dbReference type="InterPro" id="IPR005684">
    <property type="entry name" value="IHF_alpha"/>
</dbReference>
<dbReference type="PANTHER" id="PTHR33175:SF2">
    <property type="entry name" value="INTEGRATION HOST FACTOR SUBUNIT ALPHA"/>
    <property type="match status" value="1"/>
</dbReference>
<evidence type="ECO:0000256" key="3">
    <source>
        <dbReference type="ARBA" id="ARBA00022845"/>
    </source>
</evidence>
<dbReference type="KEGG" id="naf:GQ61_09160"/>
<dbReference type="PANTHER" id="PTHR33175">
    <property type="entry name" value="DNA-BINDING PROTEIN HU"/>
    <property type="match status" value="1"/>
</dbReference>
<dbReference type="STRING" id="1414854.GQ61_09160"/>
<dbReference type="NCBIfam" id="NF001401">
    <property type="entry name" value="PRK00285.1"/>
    <property type="match status" value="1"/>
</dbReference>